<dbReference type="EMBL" id="WWCJ01000003">
    <property type="protein sequence ID" value="MYN01580.1"/>
    <property type="molecule type" value="Genomic_DNA"/>
</dbReference>
<dbReference type="RefSeq" id="WP_161024590.1">
    <property type="nucleotide sequence ID" value="NZ_WWCJ01000003.1"/>
</dbReference>
<organism evidence="1 2">
    <name type="scientific">Pseudoduganella guangdongensis</name>
    <dbReference type="NCBI Taxonomy" id="2692179"/>
    <lineage>
        <taxon>Bacteria</taxon>
        <taxon>Pseudomonadati</taxon>
        <taxon>Pseudomonadota</taxon>
        <taxon>Betaproteobacteria</taxon>
        <taxon>Burkholderiales</taxon>
        <taxon>Oxalobacteraceae</taxon>
        <taxon>Telluria group</taxon>
        <taxon>Pseudoduganella</taxon>
    </lineage>
</organism>
<reference evidence="1 2" key="1">
    <citation type="submission" date="2019-12" db="EMBL/GenBank/DDBJ databases">
        <title>Novel species isolated from a subtropical stream in China.</title>
        <authorList>
            <person name="Lu H."/>
        </authorList>
    </citation>
    <scope>NUCLEOTIDE SEQUENCE [LARGE SCALE GENOMIC DNA]</scope>
    <source>
        <strain evidence="1 2">DS3</strain>
    </source>
</reference>
<evidence type="ECO:0008006" key="3">
    <source>
        <dbReference type="Google" id="ProtNLM"/>
    </source>
</evidence>
<name>A0A6N9HDS7_9BURK</name>
<proteinExistence type="predicted"/>
<keyword evidence="2" id="KW-1185">Reference proteome</keyword>
<evidence type="ECO:0000313" key="1">
    <source>
        <dbReference type="EMBL" id="MYN01580.1"/>
    </source>
</evidence>
<dbReference type="AlphaFoldDB" id="A0A6N9HDS7"/>
<comment type="caution">
    <text evidence="1">The sequence shown here is derived from an EMBL/GenBank/DDBJ whole genome shotgun (WGS) entry which is preliminary data.</text>
</comment>
<protein>
    <recommendedName>
        <fullName evidence="3">DUF4124 domain-containing protein</fullName>
    </recommendedName>
</protein>
<evidence type="ECO:0000313" key="2">
    <source>
        <dbReference type="Proteomes" id="UP000448575"/>
    </source>
</evidence>
<gene>
    <name evidence="1" type="ORF">GTP41_05660</name>
</gene>
<accession>A0A6N9HDS7</accession>
<dbReference type="Proteomes" id="UP000448575">
    <property type="component" value="Unassembled WGS sequence"/>
</dbReference>
<sequence length="112" mass="12380">MPPFPLSRAIGTVGTICALCAAIPSAQAEQPLHRCFDAQGVLMLSDRPCETTMGAVRRSVPEKEYFVLPPSEQGRGHWIRKAPMREAPKIDVETLRLARQALELRDKIASAR</sequence>